<keyword evidence="2" id="KW-1185">Reference proteome</keyword>
<name>A0A7E4W689_PANRE</name>
<feature type="region of interest" description="Disordered" evidence="1">
    <location>
        <begin position="53"/>
        <end position="82"/>
    </location>
</feature>
<dbReference type="WBParaSite" id="Pan_g7372.t1">
    <property type="protein sequence ID" value="Pan_g7372.t1"/>
    <property type="gene ID" value="Pan_g7372"/>
</dbReference>
<proteinExistence type="predicted"/>
<dbReference type="AlphaFoldDB" id="A0A7E4W689"/>
<sequence>MDWYDEFAAVMADFPDDTFSPWFDPTRRSYMTLSRNASAPVFNDRKKVGLTPANDVVSEPVPPQSVPPVTTTTNGSVPRIKPNFNTTKEVAKADISVARKRKIMYTSEDDVPVMKKEKKETTHSTSTFSRVYPTVCPDITMTSTNATGQEETNSTHHPEVAVKNPLKATIGKEETGICGNDQNRKVAYLFGAESSVTQHSRFNQKNTVDIRTVWCSAINRNCCIM</sequence>
<evidence type="ECO:0000256" key="1">
    <source>
        <dbReference type="SAM" id="MobiDB-lite"/>
    </source>
</evidence>
<accession>A0A7E4W689</accession>
<evidence type="ECO:0000313" key="3">
    <source>
        <dbReference type="WBParaSite" id="Pan_g7372.t1"/>
    </source>
</evidence>
<reference evidence="3" key="2">
    <citation type="submission" date="2020-10" db="UniProtKB">
        <authorList>
            <consortium name="WormBaseParasite"/>
        </authorList>
    </citation>
    <scope>IDENTIFICATION</scope>
</reference>
<organism evidence="2 3">
    <name type="scientific">Panagrellus redivivus</name>
    <name type="common">Microworm</name>
    <dbReference type="NCBI Taxonomy" id="6233"/>
    <lineage>
        <taxon>Eukaryota</taxon>
        <taxon>Metazoa</taxon>
        <taxon>Ecdysozoa</taxon>
        <taxon>Nematoda</taxon>
        <taxon>Chromadorea</taxon>
        <taxon>Rhabditida</taxon>
        <taxon>Tylenchina</taxon>
        <taxon>Panagrolaimomorpha</taxon>
        <taxon>Panagrolaimoidea</taxon>
        <taxon>Panagrolaimidae</taxon>
        <taxon>Panagrellus</taxon>
    </lineage>
</organism>
<protein>
    <submittedName>
        <fullName evidence="3">TPX2 domain-containing protein</fullName>
    </submittedName>
</protein>
<evidence type="ECO:0000313" key="2">
    <source>
        <dbReference type="Proteomes" id="UP000492821"/>
    </source>
</evidence>
<dbReference type="Proteomes" id="UP000492821">
    <property type="component" value="Unassembled WGS sequence"/>
</dbReference>
<reference evidence="2" key="1">
    <citation type="journal article" date="2013" name="Genetics">
        <title>The draft genome and transcriptome of Panagrellus redivivus are shaped by the harsh demands of a free-living lifestyle.</title>
        <authorList>
            <person name="Srinivasan J."/>
            <person name="Dillman A.R."/>
            <person name="Macchietto M.G."/>
            <person name="Heikkinen L."/>
            <person name="Lakso M."/>
            <person name="Fracchia K.M."/>
            <person name="Antoshechkin I."/>
            <person name="Mortazavi A."/>
            <person name="Wong G."/>
            <person name="Sternberg P.W."/>
        </authorList>
    </citation>
    <scope>NUCLEOTIDE SEQUENCE [LARGE SCALE GENOMIC DNA]</scope>
    <source>
        <strain evidence="2">MT8872</strain>
    </source>
</reference>